<accession>A0A749C0E1</accession>
<keyword evidence="1" id="KW-0479">Metal-binding</keyword>
<dbReference type="EMBL" id="DAAVNH010000018">
    <property type="protein sequence ID" value="HAF5507040.1"/>
    <property type="molecule type" value="Genomic_DNA"/>
</dbReference>
<feature type="binding site" evidence="1">
    <location>
        <position position="70"/>
    </location>
    <ligand>
        <name>Zn(2+)</name>
        <dbReference type="ChEBI" id="CHEBI:29105"/>
    </ligand>
</feature>
<evidence type="ECO:0000259" key="2">
    <source>
        <dbReference type="PROSITE" id="PS51902"/>
    </source>
</evidence>
<evidence type="ECO:0000313" key="3">
    <source>
        <dbReference type="EMBL" id="HAF5507040.1"/>
    </source>
</evidence>
<dbReference type="AlphaFoldDB" id="A0A749C0E1"/>
<dbReference type="InterPro" id="IPR059188">
    <property type="entry name" value="Znf_CLPX-like"/>
</dbReference>
<reference evidence="3" key="1">
    <citation type="journal article" date="2018" name="Genome Biol.">
        <title>SKESA: strategic k-mer extension for scrupulous assemblies.</title>
        <authorList>
            <person name="Souvorov A."/>
            <person name="Agarwala R."/>
            <person name="Lipman D.J."/>
        </authorList>
    </citation>
    <scope>NUCLEOTIDE SEQUENCE</scope>
    <source>
        <strain evidence="3">MA.GW_S01999-08</strain>
    </source>
</reference>
<feature type="binding site" evidence="1">
    <location>
        <position position="92"/>
    </location>
    <ligand>
        <name>Zn(2+)</name>
        <dbReference type="ChEBI" id="CHEBI:29105"/>
    </ligand>
</feature>
<dbReference type="InterPro" id="IPR010603">
    <property type="entry name" value="Znf_CppX_C4"/>
</dbReference>
<keyword evidence="3" id="KW-0436">Ligase</keyword>
<organism evidence="3">
    <name type="scientific">Salmonella enterica</name>
    <name type="common">Salmonella choleraesuis</name>
    <dbReference type="NCBI Taxonomy" id="28901"/>
    <lineage>
        <taxon>Bacteria</taxon>
        <taxon>Pseudomonadati</taxon>
        <taxon>Pseudomonadota</taxon>
        <taxon>Gammaproteobacteria</taxon>
        <taxon>Enterobacterales</taxon>
        <taxon>Enterobacteriaceae</taxon>
        <taxon>Salmonella</taxon>
    </lineage>
</organism>
<dbReference type="GO" id="GO:0051082">
    <property type="term" value="F:unfolded protein binding"/>
    <property type="evidence" value="ECO:0007669"/>
    <property type="project" value="UniProtKB-UniRule"/>
</dbReference>
<dbReference type="SUPFAM" id="SSF57716">
    <property type="entry name" value="Glucocorticoid receptor-like (DNA-binding domain)"/>
    <property type="match status" value="1"/>
</dbReference>
<evidence type="ECO:0000256" key="1">
    <source>
        <dbReference type="PROSITE-ProRule" id="PRU01250"/>
    </source>
</evidence>
<feature type="binding site" evidence="1">
    <location>
        <position position="67"/>
    </location>
    <ligand>
        <name>Zn(2+)</name>
        <dbReference type="ChEBI" id="CHEBI:29105"/>
    </ligand>
</feature>
<reference evidence="3" key="2">
    <citation type="submission" date="2020-02" db="EMBL/GenBank/DDBJ databases">
        <authorList>
            <consortium name="NCBI Pathogen Detection Project"/>
        </authorList>
    </citation>
    <scope>NUCLEOTIDE SEQUENCE</scope>
    <source>
        <strain evidence="3">MA.GW_S01999-08</strain>
    </source>
</reference>
<gene>
    <name evidence="3" type="ORF">G8C29_004714</name>
</gene>
<dbReference type="GO" id="GO:0016874">
    <property type="term" value="F:ligase activity"/>
    <property type="evidence" value="ECO:0007669"/>
    <property type="project" value="UniProtKB-KW"/>
</dbReference>
<dbReference type="PROSITE" id="PS51902">
    <property type="entry name" value="CLPX_ZB"/>
    <property type="match status" value="1"/>
</dbReference>
<comment type="similarity">
    <text evidence="1">Belongs to the ClpX chaperone family.</text>
</comment>
<dbReference type="Pfam" id="PF06689">
    <property type="entry name" value="zf-C4_ClpX"/>
    <property type="match status" value="1"/>
</dbReference>
<dbReference type="SMART" id="SM00994">
    <property type="entry name" value="zf-C4_ClpX"/>
    <property type="match status" value="1"/>
</dbReference>
<keyword evidence="1" id="KW-0862">Zinc</keyword>
<feature type="domain" description="ClpX-type ZB" evidence="2">
    <location>
        <begin position="55"/>
        <end position="108"/>
    </location>
</feature>
<keyword evidence="1" id="KW-0143">Chaperone</keyword>
<dbReference type="InterPro" id="IPR038366">
    <property type="entry name" value="Znf_CppX_C4_sf"/>
</dbReference>
<dbReference type="Gene3D" id="6.20.220.10">
    <property type="entry name" value="ClpX chaperone, C4-type zinc finger domain"/>
    <property type="match status" value="1"/>
</dbReference>
<sequence length="113" mass="12930">MQPIDREKACRLIERLETIAREEDVSFAKMVECSWIMIRREKDIDRLVSGDVYIPSHTAEKYKNPHCSFCGKSYTEVEKLIAGPSSYICDKCVDICNDIIGGHNAKQSTEKQD</sequence>
<dbReference type="GO" id="GO:0006457">
    <property type="term" value="P:protein folding"/>
    <property type="evidence" value="ECO:0007669"/>
    <property type="project" value="UniProtKB-UniRule"/>
</dbReference>
<comment type="caution">
    <text evidence="3">The sequence shown here is derived from an EMBL/GenBank/DDBJ whole genome shotgun (WGS) entry which is preliminary data.</text>
</comment>
<dbReference type="GO" id="GO:0008270">
    <property type="term" value="F:zinc ion binding"/>
    <property type="evidence" value="ECO:0007669"/>
    <property type="project" value="UniProtKB-UniRule"/>
</dbReference>
<proteinExistence type="inferred from homology"/>
<protein>
    <submittedName>
        <fullName evidence="3">Carboxylate--amine ligase</fullName>
    </submittedName>
</protein>
<dbReference type="GO" id="GO:0046983">
    <property type="term" value="F:protein dimerization activity"/>
    <property type="evidence" value="ECO:0007669"/>
    <property type="project" value="UniProtKB-UniRule"/>
</dbReference>
<feature type="binding site" evidence="1">
    <location>
        <position position="89"/>
    </location>
    <ligand>
        <name>Zn(2+)</name>
        <dbReference type="ChEBI" id="CHEBI:29105"/>
    </ligand>
</feature>
<name>A0A749C0E1_SALER</name>